<accession>A0A6B9Y151</accession>
<name>A0A6B9Y151_9CAUD</name>
<reference evidence="2" key="1">
    <citation type="submission" date="2019-12" db="EMBL/GenBank/DDBJ databases">
        <authorList>
            <person name="Wang K."/>
            <person name="Tamayo M.G."/>
            <person name="Penner T.V."/>
            <person name="Cook B.W.M."/>
            <person name="Court D.A."/>
            <person name="Theriault S.S."/>
        </authorList>
    </citation>
    <scope>NUCLEOTIDE SEQUENCE [LARGE SCALE GENOMIC DNA]</scope>
</reference>
<dbReference type="Proteomes" id="UP000465071">
    <property type="component" value="Segment"/>
</dbReference>
<sequence length="52" mass="6190">MYRVQWQFVGLECDDYEEVPNPETGCTEYKPVGEWYWEYGGPDFEVSCSWLA</sequence>
<protein>
    <submittedName>
        <fullName evidence="1">Uncharacterized protein</fullName>
    </submittedName>
</protein>
<evidence type="ECO:0000313" key="2">
    <source>
        <dbReference type="Proteomes" id="UP000465071"/>
    </source>
</evidence>
<evidence type="ECO:0000313" key="1">
    <source>
        <dbReference type="EMBL" id="QHS01722.1"/>
    </source>
</evidence>
<organism evidence="1 2">
    <name type="scientific">Enterobacter phage vB_EclM_CIP9</name>
    <dbReference type="NCBI Taxonomy" id="2696340"/>
    <lineage>
        <taxon>Viruses</taxon>
        <taxon>Duplodnaviria</taxon>
        <taxon>Heunggongvirae</taxon>
        <taxon>Uroviricota</taxon>
        <taxon>Caudoviricetes</taxon>
        <taxon>Pantevenvirales</taxon>
        <taxon>Straboviridae</taxon>
        <taxon>Tevenvirinae</taxon>
        <taxon>Kanagawavirus</taxon>
        <taxon>Kanagawavirus cipnine</taxon>
    </lineage>
</organism>
<keyword evidence="2" id="KW-1185">Reference proteome</keyword>
<gene>
    <name evidence="1" type="ORF">CPT_CIP9_186</name>
</gene>
<dbReference type="EMBL" id="MN882610">
    <property type="protein sequence ID" value="QHS01722.1"/>
    <property type="molecule type" value="Genomic_DNA"/>
</dbReference>
<proteinExistence type="predicted"/>